<organism evidence="2 3">
    <name type="scientific">Shewanella violacea (strain JCM 10179 / CIP 106290 / LMG 19151 / DSS12)</name>
    <dbReference type="NCBI Taxonomy" id="637905"/>
    <lineage>
        <taxon>Bacteria</taxon>
        <taxon>Pseudomonadati</taxon>
        <taxon>Pseudomonadota</taxon>
        <taxon>Gammaproteobacteria</taxon>
        <taxon>Alteromonadales</taxon>
        <taxon>Shewanellaceae</taxon>
        <taxon>Shewanella</taxon>
    </lineage>
</organism>
<feature type="domain" description="Endonuclease/exonuclease/phosphatase" evidence="1">
    <location>
        <begin position="34"/>
        <end position="238"/>
    </location>
</feature>
<evidence type="ECO:0000313" key="2">
    <source>
        <dbReference type="EMBL" id="BAJ02021.1"/>
    </source>
</evidence>
<proteinExistence type="predicted"/>
<dbReference type="EMBL" id="AP011177">
    <property type="protein sequence ID" value="BAJ02021.1"/>
    <property type="molecule type" value="Genomic_DNA"/>
</dbReference>
<dbReference type="HOGENOM" id="CLU_083563_0_0_6"/>
<keyword evidence="3" id="KW-1185">Reference proteome</keyword>
<dbReference type="Gene3D" id="3.60.10.10">
    <property type="entry name" value="Endonuclease/exonuclease/phosphatase"/>
    <property type="match status" value="1"/>
</dbReference>
<dbReference type="InterPro" id="IPR036691">
    <property type="entry name" value="Endo/exonu/phosph_ase_sf"/>
</dbReference>
<dbReference type="STRING" id="637905.SVI_2050"/>
<evidence type="ECO:0000313" key="3">
    <source>
        <dbReference type="Proteomes" id="UP000002350"/>
    </source>
</evidence>
<evidence type="ECO:0000259" key="1">
    <source>
        <dbReference type="Pfam" id="PF03372"/>
    </source>
</evidence>
<dbReference type="AlphaFoldDB" id="D4ZK22"/>
<dbReference type="NCBIfam" id="NF003842">
    <property type="entry name" value="PRK05421.1-4"/>
    <property type="match status" value="1"/>
</dbReference>
<dbReference type="InterPro" id="IPR005135">
    <property type="entry name" value="Endo/exonuclease/phosphatase"/>
</dbReference>
<dbReference type="KEGG" id="svo:SVI_2050"/>
<dbReference type="NCBIfam" id="NF003841">
    <property type="entry name" value="PRK05421.1-3"/>
    <property type="match status" value="1"/>
</dbReference>
<dbReference type="eggNOG" id="COG3021">
    <property type="taxonomic scope" value="Bacteria"/>
</dbReference>
<accession>D4ZK22</accession>
<name>D4ZK22_SHEVD</name>
<dbReference type="SUPFAM" id="SSF56219">
    <property type="entry name" value="DNase I-like"/>
    <property type="match status" value="1"/>
</dbReference>
<sequence length="251" mass="28277">MTDLDTPSFDTRCVLGVENTGAYLDNKGLLSVSTWNIYKQKKDNWDKQLARLNQGSQLVLLQEAGLSPELSQYIRDTGLKVSMAKAFTLWNTAYGVMNLARIQAKSACAFTETEPLIRFAKSGIVAHYPLSTGEDLLVVNLHGINFEWDLTHFSKQFEAIALELDKHHGPIILAGDLNTWRAERLNFVAALASKHHLSEISYRVDKRRRVFGLPLDHLYYRGLTFQSAESLATDSSDHNPITAHFMVKELP</sequence>
<protein>
    <recommendedName>
        <fullName evidence="1">Endonuclease/exonuclease/phosphatase domain-containing protein</fullName>
    </recommendedName>
</protein>
<gene>
    <name evidence="2" type="ordered locus">SVI_2050</name>
</gene>
<dbReference type="Pfam" id="PF03372">
    <property type="entry name" value="Exo_endo_phos"/>
    <property type="match status" value="1"/>
</dbReference>
<dbReference type="GO" id="GO:0003824">
    <property type="term" value="F:catalytic activity"/>
    <property type="evidence" value="ECO:0007669"/>
    <property type="project" value="InterPro"/>
</dbReference>
<dbReference type="NCBIfam" id="NF003840">
    <property type="entry name" value="PRK05421.1-2"/>
    <property type="match status" value="1"/>
</dbReference>
<dbReference type="Proteomes" id="UP000002350">
    <property type="component" value="Chromosome"/>
</dbReference>
<reference evidence="3" key="1">
    <citation type="journal article" date="2010" name="Mol. Biosyst.">
        <title>Complete genome sequence and comparative analysis of Shewanella violacea, a psychrophilic and piezophilic bacterium from deep sea floor sediments.</title>
        <authorList>
            <person name="Aono E."/>
            <person name="Baba T."/>
            <person name="Ara T."/>
            <person name="Nishi T."/>
            <person name="Nakamichi T."/>
            <person name="Inamoto E."/>
            <person name="Toyonaga H."/>
            <person name="Hasegawa M."/>
            <person name="Takai Y."/>
            <person name="Okumura Y."/>
            <person name="Baba M."/>
            <person name="Tomita M."/>
            <person name="Kato C."/>
            <person name="Oshima T."/>
            <person name="Nakasone K."/>
            <person name="Mori H."/>
        </authorList>
    </citation>
    <scope>NUCLEOTIDE SEQUENCE [LARGE SCALE GENOMIC DNA]</scope>
    <source>
        <strain evidence="3">JCM 10179 / CIP 106290 / LMG 19151 / DSS12</strain>
    </source>
</reference>